<sequence length="179" mass="19621">MPALSHSSQPKNSEKSTENGVSSKIDTVRTLLRQLDDAVRSGKWLLQKNIQYPVLGPTPSRMASFFDSGSCQSQISLFYLVSEIYELDTNGLEDSTAVQERIGHCLKSLLEQLTGMPVLPISPRGILTCFTHLTSLLPCSWTCFGCKEGRDGCLCCPAKGLNVHKPFFSLLSLSLSFSS</sequence>
<accession>A0A2D4FFB2</accession>
<dbReference type="AlphaFoldDB" id="A0A2D4FFB2"/>
<proteinExistence type="predicted"/>
<name>A0A2D4FFB2_MICCO</name>
<reference evidence="2" key="1">
    <citation type="submission" date="2017-07" db="EMBL/GenBank/DDBJ databases">
        <authorList>
            <person name="Mikheyev A."/>
            <person name="Grau M."/>
        </authorList>
    </citation>
    <scope>NUCLEOTIDE SEQUENCE</scope>
    <source>
        <tissue evidence="2">Venom_gland</tissue>
    </source>
</reference>
<dbReference type="EMBL" id="IACJ01062657">
    <property type="protein sequence ID" value="LAA46175.1"/>
    <property type="molecule type" value="Transcribed_RNA"/>
</dbReference>
<evidence type="ECO:0000256" key="1">
    <source>
        <dbReference type="SAM" id="MobiDB-lite"/>
    </source>
</evidence>
<dbReference type="EMBL" id="IACJ01062655">
    <property type="protein sequence ID" value="LAA46172.1"/>
    <property type="molecule type" value="Transcribed_RNA"/>
</dbReference>
<protein>
    <submittedName>
        <fullName evidence="2">Uncharacterized protein</fullName>
    </submittedName>
</protein>
<reference evidence="2" key="2">
    <citation type="submission" date="2017-11" db="EMBL/GenBank/DDBJ databases">
        <title>Coralsnake Venomics: Analyses of Venom Gland Transcriptomes and Proteomes of Six Brazilian Taxa.</title>
        <authorList>
            <person name="Aird S.D."/>
            <person name="Jorge da Silva N."/>
            <person name="Qiu L."/>
            <person name="Villar-Briones A."/>
            <person name="Aparecida-Saddi V."/>
            <person name="Campos-Telles M.P."/>
            <person name="Grau M."/>
            <person name="Mikheyev A.S."/>
        </authorList>
    </citation>
    <scope>NUCLEOTIDE SEQUENCE</scope>
    <source>
        <tissue evidence="2">Venom_gland</tissue>
    </source>
</reference>
<dbReference type="EMBL" id="IACJ01062653">
    <property type="protein sequence ID" value="LAA46170.1"/>
    <property type="molecule type" value="Transcribed_RNA"/>
</dbReference>
<evidence type="ECO:0000313" key="2">
    <source>
        <dbReference type="EMBL" id="LAA46175.1"/>
    </source>
</evidence>
<feature type="region of interest" description="Disordered" evidence="1">
    <location>
        <begin position="1"/>
        <end position="22"/>
    </location>
</feature>
<feature type="compositionally biased region" description="Polar residues" evidence="1">
    <location>
        <begin position="1"/>
        <end position="11"/>
    </location>
</feature>
<organism evidence="2">
    <name type="scientific">Micrurus corallinus</name>
    <name type="common">Brazilian coral snake</name>
    <dbReference type="NCBI Taxonomy" id="54390"/>
    <lineage>
        <taxon>Eukaryota</taxon>
        <taxon>Metazoa</taxon>
        <taxon>Chordata</taxon>
        <taxon>Craniata</taxon>
        <taxon>Vertebrata</taxon>
        <taxon>Euteleostomi</taxon>
        <taxon>Lepidosauria</taxon>
        <taxon>Squamata</taxon>
        <taxon>Bifurcata</taxon>
        <taxon>Unidentata</taxon>
        <taxon>Episquamata</taxon>
        <taxon>Toxicofera</taxon>
        <taxon>Serpentes</taxon>
        <taxon>Colubroidea</taxon>
        <taxon>Elapidae</taxon>
        <taxon>Elapinae</taxon>
        <taxon>Micrurus</taxon>
    </lineage>
</organism>